<dbReference type="Proteomes" id="UP001383192">
    <property type="component" value="Unassembled WGS sequence"/>
</dbReference>
<gene>
    <name evidence="1" type="ORF">VNI00_019358</name>
</gene>
<dbReference type="AlphaFoldDB" id="A0AAW0AMH1"/>
<comment type="caution">
    <text evidence="1">The sequence shown here is derived from an EMBL/GenBank/DDBJ whole genome shotgun (WGS) entry which is preliminary data.</text>
</comment>
<reference evidence="1 2" key="1">
    <citation type="submission" date="2024-01" db="EMBL/GenBank/DDBJ databases">
        <title>A draft genome for a cacao thread blight-causing isolate of Paramarasmius palmivorus.</title>
        <authorList>
            <person name="Baruah I.K."/>
            <person name="Bukari Y."/>
            <person name="Amoako-Attah I."/>
            <person name="Meinhardt L.W."/>
            <person name="Bailey B.A."/>
            <person name="Cohen S.P."/>
        </authorList>
    </citation>
    <scope>NUCLEOTIDE SEQUENCE [LARGE SCALE GENOMIC DNA]</scope>
    <source>
        <strain evidence="1 2">GH-12</strain>
    </source>
</reference>
<accession>A0AAW0AMH1</accession>
<evidence type="ECO:0000313" key="1">
    <source>
        <dbReference type="EMBL" id="KAK7014448.1"/>
    </source>
</evidence>
<keyword evidence="2" id="KW-1185">Reference proteome</keyword>
<evidence type="ECO:0000313" key="2">
    <source>
        <dbReference type="Proteomes" id="UP001383192"/>
    </source>
</evidence>
<protein>
    <submittedName>
        <fullName evidence="1">Uncharacterized protein</fullName>
    </submittedName>
</protein>
<dbReference type="EMBL" id="JAYKXP010000363">
    <property type="protein sequence ID" value="KAK7014448.1"/>
    <property type="molecule type" value="Genomic_DNA"/>
</dbReference>
<sequence length="467" mass="53004">MDSFSDSDFSEDKFEELVAQLACNRKETHEMGDVGWYPHLGEGAFCTMLAPKYLWEIFNSDPVDRQKLATVSCRKKAEQVISQVLSANQYDQLQRLQVETNALIAGLTAVSFVAYPNLKAPFQMFIGLVFARKLVQLMLDANFKFHSNLPEEMRHEDFTKTVWLDLQYSNTKYVDKWPSTPTVNDDLYVANVLHWENDSGHEVKIVVSNTTLMDLVLAMKSTIYFTIITAWDILMAYPRTTMDLNYSLDTTLPQGTQERQLLQAFNGMTFEINPPVTGFDIVVENTEATLLPCWFYDLSTLRVPLLYLELPSNLLLPGSKEYISVQSWQKQFGPNNYLSFVSLPFMHPSLKLCYTLSPTVHAVLSEQQDSIINNASTFNPNVSSIPDLSFVSTLQRLHKEIESPGSPYSNIISKIHTQMATWAYSVSALPAWQVPQVGVSYVAFRILSNLQAGLEDRAMVSFLYIPQ</sequence>
<organism evidence="1 2">
    <name type="scientific">Paramarasmius palmivorus</name>
    <dbReference type="NCBI Taxonomy" id="297713"/>
    <lineage>
        <taxon>Eukaryota</taxon>
        <taxon>Fungi</taxon>
        <taxon>Dikarya</taxon>
        <taxon>Basidiomycota</taxon>
        <taxon>Agaricomycotina</taxon>
        <taxon>Agaricomycetes</taxon>
        <taxon>Agaricomycetidae</taxon>
        <taxon>Agaricales</taxon>
        <taxon>Marasmiineae</taxon>
        <taxon>Marasmiaceae</taxon>
        <taxon>Paramarasmius</taxon>
    </lineage>
</organism>
<name>A0AAW0AMH1_9AGAR</name>
<proteinExistence type="predicted"/>